<dbReference type="Pfam" id="PF00400">
    <property type="entry name" value="WD40"/>
    <property type="match status" value="5"/>
</dbReference>
<comment type="caution">
    <text evidence="5">The sequence shown here is derived from an EMBL/GenBank/DDBJ whole genome shotgun (WGS) entry which is preliminary data.</text>
</comment>
<dbReference type="GO" id="GO:0005634">
    <property type="term" value="C:nucleus"/>
    <property type="evidence" value="ECO:0007669"/>
    <property type="project" value="TreeGrafter"/>
</dbReference>
<accession>A0AAD4QSB8</accession>
<dbReference type="AlphaFoldDB" id="A0AAD4QSB8"/>
<dbReference type="Gene3D" id="2.130.10.10">
    <property type="entry name" value="YVTN repeat-like/Quinoprotein amine dehydrogenase"/>
    <property type="match status" value="2"/>
</dbReference>
<evidence type="ECO:0000256" key="2">
    <source>
        <dbReference type="ARBA" id="ARBA00022737"/>
    </source>
</evidence>
<dbReference type="SUPFAM" id="SSF50998">
    <property type="entry name" value="Quinoprotein alcohol dehydrogenase-like"/>
    <property type="match status" value="1"/>
</dbReference>
<dbReference type="InterPro" id="IPR051510">
    <property type="entry name" value="SKI8"/>
</dbReference>
<evidence type="ECO:0000313" key="5">
    <source>
        <dbReference type="EMBL" id="KAI0306990.1"/>
    </source>
</evidence>
<dbReference type="PROSITE" id="PS00678">
    <property type="entry name" value="WD_REPEATS_1"/>
    <property type="match status" value="1"/>
</dbReference>
<keyword evidence="6" id="KW-1185">Reference proteome</keyword>
<dbReference type="PANTHER" id="PTHR44090">
    <property type="entry name" value="WD REPEAT-CONTAINING PROTEIN 61"/>
    <property type="match status" value="1"/>
</dbReference>
<evidence type="ECO:0000313" key="6">
    <source>
        <dbReference type="Proteomes" id="UP001203297"/>
    </source>
</evidence>
<gene>
    <name evidence="5" type="ORF">B0F90DRAFT_1909675</name>
</gene>
<dbReference type="PROSITE" id="PS50082">
    <property type="entry name" value="WD_REPEATS_2"/>
    <property type="match status" value="4"/>
</dbReference>
<evidence type="ECO:0000256" key="1">
    <source>
        <dbReference type="ARBA" id="ARBA00022574"/>
    </source>
</evidence>
<name>A0AAD4QSB8_9AGAM</name>
<evidence type="ECO:0000256" key="3">
    <source>
        <dbReference type="PROSITE-ProRule" id="PRU00221"/>
    </source>
</evidence>
<dbReference type="InterPro" id="IPR001680">
    <property type="entry name" value="WD40_rpt"/>
</dbReference>
<feature type="repeat" description="WD" evidence="3">
    <location>
        <begin position="34"/>
        <end position="75"/>
    </location>
</feature>
<dbReference type="InterPro" id="IPR011047">
    <property type="entry name" value="Quinoprotein_ADH-like_sf"/>
</dbReference>
<dbReference type="InterPro" id="IPR019775">
    <property type="entry name" value="WD40_repeat_CS"/>
</dbReference>
<evidence type="ECO:0000256" key="4">
    <source>
        <dbReference type="SAM" id="MobiDB-lite"/>
    </source>
</evidence>
<dbReference type="PROSITE" id="PS50294">
    <property type="entry name" value="WD_REPEATS_REGION"/>
    <property type="match status" value="2"/>
</dbReference>
<dbReference type="GO" id="GO:0032991">
    <property type="term" value="C:protein-containing complex"/>
    <property type="evidence" value="ECO:0007669"/>
    <property type="project" value="UniProtKB-ARBA"/>
</dbReference>
<feature type="region of interest" description="Disordered" evidence="4">
    <location>
        <begin position="1"/>
        <end position="21"/>
    </location>
</feature>
<protein>
    <submittedName>
        <fullName evidence="5">WD repeat-containing protein 61</fullName>
    </submittedName>
</protein>
<dbReference type="InterPro" id="IPR020472">
    <property type="entry name" value="WD40_PAC1"/>
</dbReference>
<reference evidence="5" key="1">
    <citation type="journal article" date="2022" name="New Phytol.">
        <title>Evolutionary transition to the ectomycorrhizal habit in the genomes of a hyperdiverse lineage of mushroom-forming fungi.</title>
        <authorList>
            <person name="Looney B."/>
            <person name="Miyauchi S."/>
            <person name="Morin E."/>
            <person name="Drula E."/>
            <person name="Courty P.E."/>
            <person name="Kohler A."/>
            <person name="Kuo A."/>
            <person name="LaButti K."/>
            <person name="Pangilinan J."/>
            <person name="Lipzen A."/>
            <person name="Riley R."/>
            <person name="Andreopoulos W."/>
            <person name="He G."/>
            <person name="Johnson J."/>
            <person name="Nolan M."/>
            <person name="Tritt A."/>
            <person name="Barry K.W."/>
            <person name="Grigoriev I.V."/>
            <person name="Nagy L.G."/>
            <person name="Hibbett D."/>
            <person name="Henrissat B."/>
            <person name="Matheny P.B."/>
            <person name="Labbe J."/>
            <person name="Martin F.M."/>
        </authorList>
    </citation>
    <scope>NUCLEOTIDE SEQUENCE</scope>
    <source>
        <strain evidence="5">BPL690</strain>
    </source>
</reference>
<organism evidence="5 6">
    <name type="scientific">Multifurca ochricompacta</name>
    <dbReference type="NCBI Taxonomy" id="376703"/>
    <lineage>
        <taxon>Eukaryota</taxon>
        <taxon>Fungi</taxon>
        <taxon>Dikarya</taxon>
        <taxon>Basidiomycota</taxon>
        <taxon>Agaricomycotina</taxon>
        <taxon>Agaricomycetes</taxon>
        <taxon>Russulales</taxon>
        <taxon>Russulaceae</taxon>
        <taxon>Multifurca</taxon>
    </lineage>
</organism>
<dbReference type="PRINTS" id="PR00320">
    <property type="entry name" value="GPROTEINBRPT"/>
</dbReference>
<dbReference type="CDD" id="cd00200">
    <property type="entry name" value="WD40"/>
    <property type="match status" value="1"/>
</dbReference>
<dbReference type="Proteomes" id="UP001203297">
    <property type="component" value="Unassembled WGS sequence"/>
</dbReference>
<keyword evidence="2" id="KW-0677">Repeat</keyword>
<dbReference type="EMBL" id="WTXG01000002">
    <property type="protein sequence ID" value="KAI0306990.1"/>
    <property type="molecule type" value="Genomic_DNA"/>
</dbReference>
<feature type="repeat" description="WD" evidence="3">
    <location>
        <begin position="76"/>
        <end position="117"/>
    </location>
</feature>
<feature type="repeat" description="WD" evidence="3">
    <location>
        <begin position="247"/>
        <end position="288"/>
    </location>
</feature>
<keyword evidence="1 3" id="KW-0853">WD repeat</keyword>
<sequence>MFQRPLGIYRERDTTQHKTPPPRSLAYLRAIDCAEPHGDAVWGISWTAKDDSVISISADGTIKRWNSTSGQVMRTAPTHTLGLVSLSVAPDGRFALYNSVDGTTFLWDLEGGAIVGKHESYTRPGAEPSWSVSLNPKGRTYAATGGDFGEQRGILQSGRGKFGMRCSHSPDGSRVALSAESGQIVIFDLASSTLTSTYTSHAMAVRSLSWSPDSQLLLSASEDKRLILHDVRTTSPGRPGSGAVASLTGHSSWVLSSDISPDGRLALSGSADKTIKVWDLTARAAVSTIADTGEVWAVSWQPSSTAASSGAFVTGGEDGIVRWWKAAGTS</sequence>
<proteinExistence type="predicted"/>
<dbReference type="PANTHER" id="PTHR44090:SF1">
    <property type="entry name" value="SUPERKILLER COMPLEX PROTEIN 8"/>
    <property type="match status" value="1"/>
</dbReference>
<dbReference type="SMART" id="SM00320">
    <property type="entry name" value="WD40"/>
    <property type="match status" value="6"/>
</dbReference>
<feature type="repeat" description="WD" evidence="3">
    <location>
        <begin position="198"/>
        <end position="233"/>
    </location>
</feature>
<dbReference type="InterPro" id="IPR015943">
    <property type="entry name" value="WD40/YVTN_repeat-like_dom_sf"/>
</dbReference>